<dbReference type="GO" id="GO:0005576">
    <property type="term" value="C:extracellular region"/>
    <property type="evidence" value="ECO:0007669"/>
    <property type="project" value="UniProtKB-SubCell"/>
</dbReference>
<dbReference type="SMART" id="SM00204">
    <property type="entry name" value="TGFB"/>
    <property type="match status" value="1"/>
</dbReference>
<evidence type="ECO:0000256" key="6">
    <source>
        <dbReference type="SAM" id="MobiDB-lite"/>
    </source>
</evidence>
<dbReference type="PANTHER" id="PTHR15009">
    <property type="entry name" value="MUELLERIAN-INHIBITING FACTOR"/>
    <property type="match status" value="1"/>
</dbReference>
<dbReference type="CTD" id="268"/>
<dbReference type="PROSITE" id="PS51362">
    <property type="entry name" value="TGF_BETA_2"/>
    <property type="match status" value="1"/>
</dbReference>
<evidence type="ECO:0000256" key="2">
    <source>
        <dbReference type="ARBA" id="ARBA00022525"/>
    </source>
</evidence>
<dbReference type="GO" id="GO:0048240">
    <property type="term" value="P:sperm capacitation"/>
    <property type="evidence" value="ECO:0007669"/>
    <property type="project" value="Ensembl"/>
</dbReference>
<evidence type="ECO:0000256" key="5">
    <source>
        <dbReference type="RuleBase" id="RU000354"/>
    </source>
</evidence>
<comment type="similarity">
    <text evidence="5">Belongs to the TGF-beta family.</text>
</comment>
<dbReference type="GO" id="GO:0046546">
    <property type="term" value="P:development of primary male sexual characteristics"/>
    <property type="evidence" value="ECO:0007669"/>
    <property type="project" value="Ensembl"/>
</dbReference>
<keyword evidence="4" id="KW-0221">Differentiation</keyword>
<feature type="domain" description="TGF-beta family profile" evidence="8">
    <location>
        <begin position="544"/>
        <end position="654"/>
    </location>
</feature>
<dbReference type="GeneID" id="105910787"/>
<keyword evidence="9" id="KW-1185">Reference proteome</keyword>
<keyword evidence="2" id="KW-0964">Secreted</keyword>
<dbReference type="GO" id="GO:2000354">
    <property type="term" value="P:regulation of ovarian follicle development"/>
    <property type="evidence" value="ECO:0007669"/>
    <property type="project" value="Ensembl"/>
</dbReference>
<feature type="signal peptide" evidence="7">
    <location>
        <begin position="1"/>
        <end position="27"/>
    </location>
</feature>
<dbReference type="InterPro" id="IPR001839">
    <property type="entry name" value="TGF-b_C"/>
</dbReference>
<accession>A0A6P3WCT1</accession>
<dbReference type="Gene3D" id="2.10.90.10">
    <property type="entry name" value="Cystine-knot cytokines"/>
    <property type="match status" value="1"/>
</dbReference>
<evidence type="ECO:0000256" key="7">
    <source>
        <dbReference type="SAM" id="SignalP"/>
    </source>
</evidence>
<protein>
    <submittedName>
        <fullName evidence="10">Muellerian-inhibiting factor isoform X1</fullName>
    </submittedName>
</protein>
<dbReference type="KEGG" id="char:105910787"/>
<feature type="region of interest" description="Disordered" evidence="6">
    <location>
        <begin position="351"/>
        <end position="378"/>
    </location>
</feature>
<dbReference type="SUPFAM" id="SSF57501">
    <property type="entry name" value="Cystine-knot cytokines"/>
    <property type="match status" value="1"/>
</dbReference>
<dbReference type="InterPro" id="IPR021203">
    <property type="entry name" value="Muellerian-inhibiting_factor"/>
</dbReference>
<name>A0A6P3WCT1_CLUHA</name>
<dbReference type="RefSeq" id="XP_012694976.2">
    <property type="nucleotide sequence ID" value="XM_012839522.3"/>
</dbReference>
<evidence type="ECO:0000313" key="9">
    <source>
        <dbReference type="Proteomes" id="UP000515152"/>
    </source>
</evidence>
<evidence type="ECO:0000256" key="4">
    <source>
        <dbReference type="ARBA" id="ARBA00022782"/>
    </source>
</evidence>
<dbReference type="InterPro" id="IPR006799">
    <property type="entry name" value="AMH_N"/>
</dbReference>
<feature type="region of interest" description="Disordered" evidence="6">
    <location>
        <begin position="31"/>
        <end position="62"/>
    </location>
</feature>
<gene>
    <name evidence="10" type="primary">amh</name>
</gene>
<comment type="subcellular location">
    <subcellularLocation>
        <location evidence="1">Secreted</location>
    </subcellularLocation>
</comment>
<evidence type="ECO:0000256" key="1">
    <source>
        <dbReference type="ARBA" id="ARBA00004613"/>
    </source>
</evidence>
<dbReference type="GO" id="GO:2000835">
    <property type="term" value="P:negative regulation of androgen secretion"/>
    <property type="evidence" value="ECO:0007669"/>
    <property type="project" value="Ensembl"/>
</dbReference>
<evidence type="ECO:0000256" key="3">
    <source>
        <dbReference type="ARBA" id="ARBA00022729"/>
    </source>
</evidence>
<evidence type="ECO:0000313" key="10">
    <source>
        <dbReference type="RefSeq" id="XP_012694976.2"/>
    </source>
</evidence>
<keyword evidence="5" id="KW-0339">Growth factor</keyword>
<evidence type="ECO:0000259" key="8">
    <source>
        <dbReference type="PROSITE" id="PS51362"/>
    </source>
</evidence>
<sequence>MQASQNVFDMWMPLFLLLPLGLAPVTTTTLEESKGPTLKPPAPEVGQDPGSGPQIWNAGPPQTSATRATLLEHVGLLGSMIFNGDTRDAHRGGGNGEGKQVDVLKSSLSTEDVQRGEDSFPQPPVISTRSVPSLRSGVSGEASCFAMAGNLGDRLGEVLSALPVGWNRKSELGRDTLAQFGICTGSDRSTDAGLSALSILAAVRDGDNVGPWALHLDKERWVPGEEAGSFSLTFEVPQAFEVSTHLSTVAPTMLLFFVASKRTEILEVTFSSDVLLPIKQTACLSVGTQFTVLTRRVSGPGSPRQQTIRITVESKEPNNEAKLSLSEVQDVLMSRVRGDGAQNGPLLVFVPNKSPNEDKPGGFTSADHSAQSPVPPSPSRTYQFLCELQRFLSDVLRQMKVSSQPYRDTIALPLASLSSLPPLNLGMSSSESLLLGLLNSSTPTLFSFPQWGAGLLGHRVALSLQPPLLSMLQQRLVDARAQFRSEELGQSLIDRLQTLSVLSALPAEGMDQSEGDGEASEGQYRALLLLKALQTVLGAWEAERAKREARSGEESPGKRNSCRLESLTISLEAFLLEPSVATINNCEGECGFPLPKGNNHAILLNSMVQKEGWTGRAPCCVPTEYGELLVIELDKDGTTITAKTNMVAKECGCR</sequence>
<dbReference type="GO" id="GO:1905939">
    <property type="term" value="P:regulation of gonad development"/>
    <property type="evidence" value="ECO:0007669"/>
    <property type="project" value="Ensembl"/>
</dbReference>
<dbReference type="AlphaFoldDB" id="A0A6P3WCT1"/>
<dbReference type="InterPro" id="IPR029034">
    <property type="entry name" value="Cystine-knot_cytokine"/>
</dbReference>
<dbReference type="Pfam" id="PF04709">
    <property type="entry name" value="AMH_N"/>
    <property type="match status" value="1"/>
</dbReference>
<dbReference type="OrthoDB" id="9893739at2759"/>
<dbReference type="PANTHER" id="PTHR15009:SF4">
    <property type="entry name" value="MUELLERIAN-INHIBITING FACTOR"/>
    <property type="match status" value="1"/>
</dbReference>
<dbReference type="Pfam" id="PF00019">
    <property type="entry name" value="TGF_beta"/>
    <property type="match status" value="1"/>
</dbReference>
<keyword evidence="3 7" id="KW-0732">Signal</keyword>
<dbReference type="Proteomes" id="UP000515152">
    <property type="component" value="Chromosome 10"/>
</dbReference>
<reference evidence="10" key="1">
    <citation type="submission" date="2025-08" db="UniProtKB">
        <authorList>
            <consortium name="RefSeq"/>
        </authorList>
    </citation>
    <scope>IDENTIFICATION</scope>
</reference>
<dbReference type="GO" id="GO:0008083">
    <property type="term" value="F:growth factor activity"/>
    <property type="evidence" value="ECO:0007669"/>
    <property type="project" value="UniProtKB-KW"/>
</dbReference>
<feature type="region of interest" description="Disordered" evidence="6">
    <location>
        <begin position="112"/>
        <end position="133"/>
    </location>
</feature>
<organism evidence="9 10">
    <name type="scientific">Clupea harengus</name>
    <name type="common">Atlantic herring</name>
    <dbReference type="NCBI Taxonomy" id="7950"/>
    <lineage>
        <taxon>Eukaryota</taxon>
        <taxon>Metazoa</taxon>
        <taxon>Chordata</taxon>
        <taxon>Craniata</taxon>
        <taxon>Vertebrata</taxon>
        <taxon>Euteleostomi</taxon>
        <taxon>Actinopterygii</taxon>
        <taxon>Neopterygii</taxon>
        <taxon>Teleostei</taxon>
        <taxon>Clupei</taxon>
        <taxon>Clupeiformes</taxon>
        <taxon>Clupeoidei</taxon>
        <taxon>Clupeidae</taxon>
        <taxon>Clupea</taxon>
    </lineage>
</organism>
<proteinExistence type="inferred from homology"/>
<dbReference type="GO" id="GO:0008406">
    <property type="term" value="P:gonad development"/>
    <property type="evidence" value="ECO:0007669"/>
    <property type="project" value="Ensembl"/>
</dbReference>
<feature type="chain" id="PRO_5027724834" evidence="7">
    <location>
        <begin position="28"/>
        <end position="654"/>
    </location>
</feature>